<evidence type="ECO:0000256" key="5">
    <source>
        <dbReference type="SAM" id="Coils"/>
    </source>
</evidence>
<feature type="coiled-coil region" evidence="5">
    <location>
        <begin position="524"/>
        <end position="586"/>
    </location>
</feature>
<evidence type="ECO:0000259" key="8">
    <source>
        <dbReference type="Pfam" id="PF13949"/>
    </source>
</evidence>
<comment type="subcellular location">
    <subcellularLocation>
        <location evidence="2">Cytoplasm</location>
    </subcellularLocation>
    <subcellularLocation>
        <location evidence="1">Endosome</location>
    </subcellularLocation>
</comment>
<name>A0A0S4JNC4_BODSA</name>
<evidence type="ECO:0008006" key="11">
    <source>
        <dbReference type="Google" id="ProtNLM"/>
    </source>
</evidence>
<protein>
    <recommendedName>
        <fullName evidence="11">BRO1 domain-containing protein</fullName>
    </recommendedName>
</protein>
<dbReference type="Gene3D" id="1.25.40.280">
    <property type="entry name" value="alix/aip1 like domains"/>
    <property type="match status" value="1"/>
</dbReference>
<dbReference type="GO" id="GO:0005768">
    <property type="term" value="C:endosome"/>
    <property type="evidence" value="ECO:0007669"/>
    <property type="project" value="UniProtKB-SubCell"/>
</dbReference>
<feature type="region of interest" description="Disordered" evidence="6">
    <location>
        <begin position="586"/>
        <end position="731"/>
    </location>
</feature>
<dbReference type="InterPro" id="IPR025304">
    <property type="entry name" value="ALIX_V_dom"/>
</dbReference>
<dbReference type="PANTHER" id="PTHR23030">
    <property type="entry name" value="PCD6 INTERACTING PROTEIN-RELATED"/>
    <property type="match status" value="1"/>
</dbReference>
<feature type="domain" description="ALIX V-shaped" evidence="8">
    <location>
        <begin position="197"/>
        <end position="495"/>
    </location>
</feature>
<dbReference type="GO" id="GO:0043328">
    <property type="term" value="P:protein transport to vacuole involved in ubiquitin-dependent protein catabolic process via the multivesicular body sorting pathway"/>
    <property type="evidence" value="ECO:0007669"/>
    <property type="project" value="TreeGrafter"/>
</dbReference>
<dbReference type="EMBL" id="CYKH01001980">
    <property type="protein sequence ID" value="CUG91929.1"/>
    <property type="molecule type" value="Genomic_DNA"/>
</dbReference>
<feature type="compositionally biased region" description="Polar residues" evidence="6">
    <location>
        <begin position="586"/>
        <end position="598"/>
    </location>
</feature>
<accession>A0A0S4JNC4</accession>
<evidence type="ECO:0000313" key="9">
    <source>
        <dbReference type="EMBL" id="CUG91929.1"/>
    </source>
</evidence>
<keyword evidence="5" id="KW-0175">Coiled coil</keyword>
<feature type="compositionally biased region" description="Pro residues" evidence="6">
    <location>
        <begin position="642"/>
        <end position="656"/>
    </location>
</feature>
<feature type="compositionally biased region" description="Pro residues" evidence="6">
    <location>
        <begin position="699"/>
        <end position="713"/>
    </location>
</feature>
<evidence type="ECO:0000256" key="6">
    <source>
        <dbReference type="SAM" id="MobiDB-lite"/>
    </source>
</evidence>
<feature type="compositionally biased region" description="Low complexity" evidence="6">
    <location>
        <begin position="599"/>
        <end position="641"/>
    </location>
</feature>
<dbReference type="InterPro" id="IPR004328">
    <property type="entry name" value="BRO1_dom"/>
</dbReference>
<feature type="domain" description="BRO1" evidence="7">
    <location>
        <begin position="12"/>
        <end position="148"/>
    </location>
</feature>
<dbReference type="VEuPathDB" id="TriTrypDB:BSAL_34820"/>
<dbReference type="Pfam" id="PF13949">
    <property type="entry name" value="ALIX_LYPXL_bnd"/>
    <property type="match status" value="1"/>
</dbReference>
<evidence type="ECO:0000256" key="1">
    <source>
        <dbReference type="ARBA" id="ARBA00004177"/>
    </source>
</evidence>
<evidence type="ECO:0000256" key="2">
    <source>
        <dbReference type="ARBA" id="ARBA00004496"/>
    </source>
</evidence>
<feature type="compositionally biased region" description="Low complexity" evidence="6">
    <location>
        <begin position="657"/>
        <end position="669"/>
    </location>
</feature>
<keyword evidence="4" id="KW-0967">Endosome</keyword>
<dbReference type="PANTHER" id="PTHR23030:SF30">
    <property type="entry name" value="TYROSINE-PROTEIN PHOSPHATASE NON-RECEPTOR TYPE 23"/>
    <property type="match status" value="1"/>
</dbReference>
<dbReference type="AlphaFoldDB" id="A0A0S4JNC4"/>
<gene>
    <name evidence="9" type="ORF">BSAL_34820</name>
</gene>
<sequence>MASQGWPKTNTVKDLENYVTNMTHVFNTRGHLHIAQERMEAGEVGDAIARYNHANQQIVRAGKFTNSNMNVWLQSIKNTVTDLHQKAVNANETVYFLRIPKELPPLEGLGKGLGRPTSVAGLTKVISNRDADPFFGIVPQHVAEIASKHFHSMQELVGSASKSVTSYRGRTHTALNALGVSGVIESLSSESKDQGRIPEHLRAKILAMRSNGKSDLAEKLVSRTTQADEILEACGRRVEEVQAIMVKESQVDEAYANQYGATLWRGYRPQSMLAPHAQEIHKLLHQQEEQIAKAVRQPIDHTKVTLSSSLKDLSRLDWPLDDLDALMPYTKTKAVKEQTMAVMENVEKLKKFIARFDQVDEQNSTKLKELNALMQNDSVVHTLSAVDVDQHEAILDAASNDIKDIVSCIQANISSGDALLEGVEDIMNTLAVTRSEDPTTVEIQQVCTMIETAIDLHHRLEQDLSEIDASATQVLENLDGLVSSAQSFALSRQLEADDIKANIEYQIAAKLKEMDAKKSSETAVLESKKRQDELRAQLDALENQRNSSQQERMTRQYETGVVQQTLATATAEVDHRNDRMQQLLNQQRMAGQQAQSNVPAYAPPSTYYAPPPQQQHQQYAPQASYQPPQNQQQFTGYQSYQQPPPQQFQQGPPPPQQYQQAPQYATAPPSEQYYAPPPASPGMMRRVGYVGTPQFGGGGPPPPAPPQGPPPPFYAQLPHPSNYHYEAPPHQ</sequence>
<dbReference type="InterPro" id="IPR038499">
    <property type="entry name" value="BRO1_sf"/>
</dbReference>
<keyword evidence="3" id="KW-0963">Cytoplasm</keyword>
<dbReference type="OrthoDB" id="64867at2759"/>
<dbReference type="Proteomes" id="UP000051952">
    <property type="component" value="Unassembled WGS sequence"/>
</dbReference>
<dbReference type="Pfam" id="PF03097">
    <property type="entry name" value="BRO1"/>
    <property type="match status" value="1"/>
</dbReference>
<evidence type="ECO:0000256" key="4">
    <source>
        <dbReference type="ARBA" id="ARBA00022753"/>
    </source>
</evidence>
<evidence type="ECO:0000313" key="10">
    <source>
        <dbReference type="Proteomes" id="UP000051952"/>
    </source>
</evidence>
<keyword evidence="10" id="KW-1185">Reference proteome</keyword>
<reference evidence="10" key="1">
    <citation type="submission" date="2015-09" db="EMBL/GenBank/DDBJ databases">
        <authorList>
            <consortium name="Pathogen Informatics"/>
        </authorList>
    </citation>
    <scope>NUCLEOTIDE SEQUENCE [LARGE SCALE GENOMIC DNA]</scope>
    <source>
        <strain evidence="10">Lake Konstanz</strain>
    </source>
</reference>
<proteinExistence type="predicted"/>
<organism evidence="9 10">
    <name type="scientific">Bodo saltans</name>
    <name type="common">Flagellated protozoan</name>
    <dbReference type="NCBI Taxonomy" id="75058"/>
    <lineage>
        <taxon>Eukaryota</taxon>
        <taxon>Discoba</taxon>
        <taxon>Euglenozoa</taxon>
        <taxon>Kinetoplastea</taxon>
        <taxon>Metakinetoplastina</taxon>
        <taxon>Eubodonida</taxon>
        <taxon>Bodonidae</taxon>
        <taxon>Bodo</taxon>
    </lineage>
</organism>
<evidence type="ECO:0000256" key="3">
    <source>
        <dbReference type="ARBA" id="ARBA00022490"/>
    </source>
</evidence>
<evidence type="ECO:0000259" key="7">
    <source>
        <dbReference type="Pfam" id="PF03097"/>
    </source>
</evidence>